<dbReference type="AlphaFoldDB" id="A0AAD5SLV4"/>
<keyword evidence="3" id="KW-1185">Reference proteome</keyword>
<evidence type="ECO:0000313" key="2">
    <source>
        <dbReference type="EMBL" id="KAJ3083059.1"/>
    </source>
</evidence>
<comment type="caution">
    <text evidence="2">The sequence shown here is derived from an EMBL/GenBank/DDBJ whole genome shotgun (WGS) entry which is preliminary data.</text>
</comment>
<protein>
    <submittedName>
        <fullName evidence="2">Uncharacterized protein</fullName>
    </submittedName>
</protein>
<feature type="region of interest" description="Disordered" evidence="1">
    <location>
        <begin position="230"/>
        <end position="256"/>
    </location>
</feature>
<name>A0AAD5SLV4_9FUNG</name>
<gene>
    <name evidence="2" type="ORF">HK100_009536</name>
</gene>
<accession>A0AAD5SLV4</accession>
<feature type="region of interest" description="Disordered" evidence="1">
    <location>
        <begin position="157"/>
        <end position="176"/>
    </location>
</feature>
<evidence type="ECO:0000313" key="3">
    <source>
        <dbReference type="Proteomes" id="UP001211907"/>
    </source>
</evidence>
<evidence type="ECO:0000256" key="1">
    <source>
        <dbReference type="SAM" id="MobiDB-lite"/>
    </source>
</evidence>
<feature type="compositionally biased region" description="Basic and acidic residues" evidence="1">
    <location>
        <begin position="121"/>
        <end position="130"/>
    </location>
</feature>
<feature type="region of interest" description="Disordered" evidence="1">
    <location>
        <begin position="105"/>
        <end position="130"/>
    </location>
</feature>
<sequence>MIEPIVVQIKRTERRQLVPHLKILGIDMSIDMDGIGGQKTGGNGLGELIIGETQHLQAFEAAEHVWNGATQLVVGQVQDDQGLEVFKGLGDGAGEQVSGQVEALERDEGTDPVGDGAGHAEAAHGEDGEVGHGGDGLGHLRLDGARDVDGAVVGEVERGQQRRQGDCRRQGHAELGPPEHLRRLGVQRGHEARLEVPQVRAEEQPPVPRAHLAQVVPRRRVRPREVREVAPREARRQDYRVDVARRPAAPQHPRERHPLQYAFNHLGRQVQLFRPACHSGI</sequence>
<reference evidence="2" key="1">
    <citation type="submission" date="2020-05" db="EMBL/GenBank/DDBJ databases">
        <title>Phylogenomic resolution of chytrid fungi.</title>
        <authorList>
            <person name="Stajich J.E."/>
            <person name="Amses K."/>
            <person name="Simmons R."/>
            <person name="Seto K."/>
            <person name="Myers J."/>
            <person name="Bonds A."/>
            <person name="Quandt C.A."/>
            <person name="Barry K."/>
            <person name="Liu P."/>
            <person name="Grigoriev I."/>
            <person name="Longcore J.E."/>
            <person name="James T.Y."/>
        </authorList>
    </citation>
    <scope>NUCLEOTIDE SEQUENCE</scope>
    <source>
        <strain evidence="2">JEL0513</strain>
    </source>
</reference>
<proteinExistence type="predicted"/>
<dbReference type="EMBL" id="JADGJH010004922">
    <property type="protein sequence ID" value="KAJ3083059.1"/>
    <property type="molecule type" value="Genomic_DNA"/>
</dbReference>
<feature type="non-terminal residue" evidence="2">
    <location>
        <position position="281"/>
    </location>
</feature>
<organism evidence="2 3">
    <name type="scientific">Physocladia obscura</name>
    <dbReference type="NCBI Taxonomy" id="109957"/>
    <lineage>
        <taxon>Eukaryota</taxon>
        <taxon>Fungi</taxon>
        <taxon>Fungi incertae sedis</taxon>
        <taxon>Chytridiomycota</taxon>
        <taxon>Chytridiomycota incertae sedis</taxon>
        <taxon>Chytridiomycetes</taxon>
        <taxon>Chytridiales</taxon>
        <taxon>Chytriomycetaceae</taxon>
        <taxon>Physocladia</taxon>
    </lineage>
</organism>
<dbReference type="Proteomes" id="UP001211907">
    <property type="component" value="Unassembled WGS sequence"/>
</dbReference>
<feature type="compositionally biased region" description="Basic and acidic residues" evidence="1">
    <location>
        <begin position="230"/>
        <end position="245"/>
    </location>
</feature>